<sequence length="50" mass="5420">MHPPDKAFVRVDGLGPAKQTAHLATDCPSRKNSTLLGIGVQPYLHSAYFI</sequence>
<organism evidence="1 2">
    <name type="scientific">Cystobacter fuscus (strain ATCC 25194 / DSM 2262 / NBRC 100088 / M29)</name>
    <dbReference type="NCBI Taxonomy" id="1242864"/>
    <lineage>
        <taxon>Bacteria</taxon>
        <taxon>Pseudomonadati</taxon>
        <taxon>Myxococcota</taxon>
        <taxon>Myxococcia</taxon>
        <taxon>Myxococcales</taxon>
        <taxon>Cystobacterineae</taxon>
        <taxon>Archangiaceae</taxon>
        <taxon>Cystobacter</taxon>
    </lineage>
</organism>
<proteinExistence type="predicted"/>
<evidence type="ECO:0000313" key="1">
    <source>
        <dbReference type="EMBL" id="EPX61950.1"/>
    </source>
</evidence>
<evidence type="ECO:0000313" key="2">
    <source>
        <dbReference type="Proteomes" id="UP000011682"/>
    </source>
</evidence>
<dbReference type="Proteomes" id="UP000011682">
    <property type="component" value="Unassembled WGS sequence"/>
</dbReference>
<dbReference type="AlphaFoldDB" id="S9PC27"/>
<name>S9PC27_CYSF2</name>
<protein>
    <submittedName>
        <fullName evidence="1">Uncharacterized protein</fullName>
    </submittedName>
</protein>
<comment type="caution">
    <text evidence="1">The sequence shown here is derived from an EMBL/GenBank/DDBJ whole genome shotgun (WGS) entry which is preliminary data.</text>
</comment>
<keyword evidence="2" id="KW-1185">Reference proteome</keyword>
<gene>
    <name evidence="1" type="ORF">D187_009853</name>
</gene>
<accession>S9PC27</accession>
<dbReference type="EMBL" id="ANAH02000008">
    <property type="protein sequence ID" value="EPX61950.1"/>
    <property type="molecule type" value="Genomic_DNA"/>
</dbReference>
<reference evidence="1" key="1">
    <citation type="submission" date="2013-05" db="EMBL/GenBank/DDBJ databases">
        <title>Genome assembly of Cystobacter fuscus DSM 2262.</title>
        <authorList>
            <person name="Sharma G."/>
            <person name="Khatri I."/>
            <person name="Kaur C."/>
            <person name="Mayilraj S."/>
            <person name="Subramanian S."/>
        </authorList>
    </citation>
    <scope>NUCLEOTIDE SEQUENCE [LARGE SCALE GENOMIC DNA]</scope>
    <source>
        <strain evidence="1">DSM 2262</strain>
    </source>
</reference>